<dbReference type="STRING" id="6239.F47F6.5.1"/>
<accession>Q6F6K5</accession>
<organism evidence="2 3">
    <name type="scientific">Caenorhabditis elegans</name>
    <dbReference type="NCBI Taxonomy" id="6239"/>
    <lineage>
        <taxon>Eukaryota</taxon>
        <taxon>Metazoa</taxon>
        <taxon>Ecdysozoa</taxon>
        <taxon>Nematoda</taxon>
        <taxon>Chromadorea</taxon>
        <taxon>Rhabditida</taxon>
        <taxon>Rhabditina</taxon>
        <taxon>Rhabditomorpha</taxon>
        <taxon>Rhabditoidea</taxon>
        <taxon>Rhabditidae</taxon>
        <taxon>Peloderinae</taxon>
        <taxon>Caenorhabditis</taxon>
    </lineage>
</organism>
<dbReference type="Bgee" id="WBGene00018575">
    <property type="expression patterns" value="Expressed in adult organism and 1 other cell type or tissue"/>
</dbReference>
<reference evidence="2 3" key="1">
    <citation type="journal article" date="1998" name="Science">
        <title>Genome sequence of the nematode C. elegans: a platform for investigating biology.</title>
        <authorList>
            <consortium name="The C. elegans sequencing consortium"/>
            <person name="Sulson J.E."/>
            <person name="Waterston R."/>
        </authorList>
    </citation>
    <scope>NUCLEOTIDE SEQUENCE [LARGE SCALE GENOMIC DNA]</scope>
    <source>
        <strain evidence="2 3">Bristol N2</strain>
    </source>
</reference>
<gene>
    <name evidence="2 4" type="primary">clec-119</name>
    <name evidence="2" type="ORF">CELE_F47F6.5</name>
    <name evidence="4" type="ORF">F47F6.5</name>
</gene>
<evidence type="ECO:0000313" key="3">
    <source>
        <dbReference type="Proteomes" id="UP000001940"/>
    </source>
</evidence>
<dbReference type="KEGG" id="cel:CELE_F47F6.5"/>
<evidence type="ECO:0000313" key="4">
    <source>
        <dbReference type="WormBase" id="F47F6.5"/>
    </source>
</evidence>
<keyword evidence="3" id="KW-1185">Reference proteome</keyword>
<dbReference type="PANTHER" id="PTHR47753:SF3">
    <property type="entry name" value="C-TYPE LECTIN"/>
    <property type="match status" value="1"/>
</dbReference>
<feature type="chain" id="PRO_5004273030" evidence="1">
    <location>
        <begin position="17"/>
        <end position="605"/>
    </location>
</feature>
<dbReference type="AlphaFoldDB" id="Q6F6K5"/>
<dbReference type="eggNOG" id="ENOG502TFVN">
    <property type="taxonomic scope" value="Eukaryota"/>
</dbReference>
<dbReference type="OMA" id="NNHEVET"/>
<dbReference type="HOGENOM" id="CLU_032076_0_0_1"/>
<dbReference type="CTD" id="173504"/>
<dbReference type="FunCoup" id="Q6F6K5">
    <property type="interactions" value="1522"/>
</dbReference>
<dbReference type="CDD" id="cd00037">
    <property type="entry name" value="CLECT"/>
    <property type="match status" value="1"/>
</dbReference>
<evidence type="ECO:0000256" key="1">
    <source>
        <dbReference type="SAM" id="SignalP"/>
    </source>
</evidence>
<sequence length="605" mass="67346">MLLAFFIALLIPRAHSTTLTFSQFQELHSKTADMTSMKVCWMLGGDILPVDANIPEKGHKCTATVDRWSSNAKDAKEACASRIPYHIDSAQYGTKTQCTFLINLACAEDHWQIHGKCYRLHNGKYTWAQAKAICQTGVGDDVKSQVAIFYSEALSIYLNDMENIGAAWVNVPNLNDYFTNPNNDHGGVYIQGAAYKYDTRQGSIMMFKAESKHQVICEYTPPTTMAEMFHLAKVYAQIYPIGVYSHGAVFPTSSYVRITQTDIIAYNGKFTDKYGNEVEKFDASGLEKKCASIGNILNVKSYPVSGHADDFNAMKSLLKGHQCYLTSSYKNDGFKKTDYRAKSGNNSLEGGIFEGASSDEYCNAHSLSMSTTERLPTMAATGACALCAMHQIHYEYGPCPDKPDWIDEVYRFERPSRVFCHYINNHEVETRADAVVRCESFGASLSGVDSDPEFQGLAQKLSPKYPPGNTVDITPHSRTVYFGDANKGAIRIDDHYWLGGISPCETDCSGGPTGVREASWDAGVAVNTTFLNNYNHDGHPWNLLPVTQYVSFRNDFNAFHIHPLDHYYTKNGSIVHYEKMFFVCGKSAHLTQSTTIKSALQQTST</sequence>
<dbReference type="PANTHER" id="PTHR47753">
    <property type="entry name" value="C-TYPE LECTIN-RELATED"/>
    <property type="match status" value="1"/>
</dbReference>
<keyword evidence="1" id="KW-0732">Signal</keyword>
<dbReference type="OrthoDB" id="5813760at2759"/>
<proteinExistence type="predicted"/>
<evidence type="ECO:0000313" key="2">
    <source>
        <dbReference type="EMBL" id="CCD71439.2"/>
    </source>
</evidence>
<dbReference type="PaxDb" id="6239-F47F6.5"/>
<dbReference type="InterPro" id="IPR016187">
    <property type="entry name" value="CTDL_fold"/>
</dbReference>
<dbReference type="SUPFAM" id="SSF56436">
    <property type="entry name" value="C-type lectin-like"/>
    <property type="match status" value="2"/>
</dbReference>
<dbReference type="Proteomes" id="UP000001940">
    <property type="component" value="Chromosome II"/>
</dbReference>
<dbReference type="InParanoid" id="Q6F6K5"/>
<dbReference type="AGR" id="WB:WBGene00018575"/>
<dbReference type="UCSC" id="F47F6.5">
    <property type="organism name" value="c. elegans"/>
</dbReference>
<dbReference type="WormBase" id="F47F6.5">
    <property type="protein sequence ID" value="CE48272"/>
    <property type="gene ID" value="WBGene00018575"/>
    <property type="gene designation" value="clec-119"/>
</dbReference>
<dbReference type="GeneID" id="173504"/>
<dbReference type="RefSeq" id="NP_493933.3">
    <property type="nucleotide sequence ID" value="NM_061532.5"/>
</dbReference>
<name>Q6F6K5_CAEEL</name>
<dbReference type="EMBL" id="BX284602">
    <property type="protein sequence ID" value="CCD71439.2"/>
    <property type="molecule type" value="Genomic_DNA"/>
</dbReference>
<feature type="signal peptide" evidence="1">
    <location>
        <begin position="1"/>
        <end position="16"/>
    </location>
</feature>
<protein>
    <submittedName>
        <fullName evidence="2">C-type LECtin</fullName>
    </submittedName>
</protein>